<feature type="compositionally biased region" description="Basic and acidic residues" evidence="1">
    <location>
        <begin position="28"/>
        <end position="37"/>
    </location>
</feature>
<sequence>MFGERNHPNGVVASEGKNSSQSRPSQHISERSKDNPGEKMSFFGKGMGFLRESEMGSAGSDRKPPKQGPQDLRSSLSATSATILNWVFPRKRFPGKAFSIPSRK</sequence>
<accession>A0A5N6RN63</accession>
<dbReference type="Proteomes" id="UP000327013">
    <property type="component" value="Chromosome 7"/>
</dbReference>
<organism evidence="2 3">
    <name type="scientific">Carpinus fangiana</name>
    <dbReference type="NCBI Taxonomy" id="176857"/>
    <lineage>
        <taxon>Eukaryota</taxon>
        <taxon>Viridiplantae</taxon>
        <taxon>Streptophyta</taxon>
        <taxon>Embryophyta</taxon>
        <taxon>Tracheophyta</taxon>
        <taxon>Spermatophyta</taxon>
        <taxon>Magnoliopsida</taxon>
        <taxon>eudicotyledons</taxon>
        <taxon>Gunneridae</taxon>
        <taxon>Pentapetalae</taxon>
        <taxon>rosids</taxon>
        <taxon>fabids</taxon>
        <taxon>Fagales</taxon>
        <taxon>Betulaceae</taxon>
        <taxon>Carpinus</taxon>
    </lineage>
</organism>
<proteinExistence type="predicted"/>
<name>A0A5N6RN63_9ROSI</name>
<dbReference type="AlphaFoldDB" id="A0A5N6RN63"/>
<evidence type="ECO:0000256" key="1">
    <source>
        <dbReference type="SAM" id="MobiDB-lite"/>
    </source>
</evidence>
<feature type="compositionally biased region" description="Polar residues" evidence="1">
    <location>
        <begin position="16"/>
        <end position="27"/>
    </location>
</feature>
<gene>
    <name evidence="2" type="ORF">FH972_017686</name>
</gene>
<feature type="region of interest" description="Disordered" evidence="1">
    <location>
        <begin position="1"/>
        <end position="76"/>
    </location>
</feature>
<evidence type="ECO:0000313" key="3">
    <source>
        <dbReference type="Proteomes" id="UP000327013"/>
    </source>
</evidence>
<protein>
    <submittedName>
        <fullName evidence="2">Uncharacterized protein</fullName>
    </submittedName>
</protein>
<evidence type="ECO:0000313" key="2">
    <source>
        <dbReference type="EMBL" id="KAE8099729.1"/>
    </source>
</evidence>
<keyword evidence="3" id="KW-1185">Reference proteome</keyword>
<reference evidence="2 3" key="1">
    <citation type="submission" date="2019-06" db="EMBL/GenBank/DDBJ databases">
        <title>A chromosomal-level reference genome of Carpinus fangiana (Coryloideae, Betulaceae).</title>
        <authorList>
            <person name="Yang X."/>
            <person name="Wang Z."/>
            <person name="Zhang L."/>
            <person name="Hao G."/>
            <person name="Liu J."/>
            <person name="Yang Y."/>
        </authorList>
    </citation>
    <scope>NUCLEOTIDE SEQUENCE [LARGE SCALE GENOMIC DNA]</scope>
    <source>
        <strain evidence="2">Cfa_2016G</strain>
        <tissue evidence="2">Leaf</tissue>
    </source>
</reference>
<dbReference type="EMBL" id="CM017327">
    <property type="protein sequence ID" value="KAE8099729.1"/>
    <property type="molecule type" value="Genomic_DNA"/>
</dbReference>